<dbReference type="InterPro" id="IPR036322">
    <property type="entry name" value="WD40_repeat_dom_sf"/>
</dbReference>
<evidence type="ECO:0000256" key="4">
    <source>
        <dbReference type="SAM" id="MobiDB-lite"/>
    </source>
</evidence>
<comment type="subcellular location">
    <subcellularLocation>
        <location evidence="1">Nucleus</location>
    </subcellularLocation>
</comment>
<evidence type="ECO:0000256" key="3">
    <source>
        <dbReference type="ARBA" id="ARBA00023242"/>
    </source>
</evidence>
<dbReference type="eggNOG" id="ENOG502S1WJ">
    <property type="taxonomic scope" value="Eukaryota"/>
</dbReference>
<dbReference type="InParanoid" id="F4S0P4"/>
<gene>
    <name evidence="5" type="ORF">MELLADRAFT_66816</name>
</gene>
<dbReference type="EMBL" id="GL883135">
    <property type="protein sequence ID" value="EGG01829.1"/>
    <property type="molecule type" value="Genomic_DNA"/>
</dbReference>
<evidence type="ECO:0000256" key="1">
    <source>
        <dbReference type="ARBA" id="ARBA00004123"/>
    </source>
</evidence>
<keyword evidence="2" id="KW-0804">Transcription</keyword>
<dbReference type="AlphaFoldDB" id="F4S0P4"/>
<feature type="compositionally biased region" description="Acidic residues" evidence="4">
    <location>
        <begin position="431"/>
        <end position="441"/>
    </location>
</feature>
<dbReference type="PANTHER" id="PTHR15052">
    <property type="entry name" value="RNA POLYMERASE III TRANSCRIPTION INITIATION FACTOR COMPLEX SUBUNIT"/>
    <property type="match status" value="1"/>
</dbReference>
<dbReference type="KEGG" id="mlr:MELLADRAFT_66816"/>
<dbReference type="SMART" id="SM00320">
    <property type="entry name" value="WD40"/>
    <property type="match status" value="2"/>
</dbReference>
<dbReference type="Proteomes" id="UP000001072">
    <property type="component" value="Unassembled WGS sequence"/>
</dbReference>
<evidence type="ECO:0000313" key="6">
    <source>
        <dbReference type="Proteomes" id="UP000001072"/>
    </source>
</evidence>
<evidence type="ECO:0000313" key="5">
    <source>
        <dbReference type="EMBL" id="EGG01829.1"/>
    </source>
</evidence>
<name>F4S0P4_MELLP</name>
<feature type="region of interest" description="Disordered" evidence="4">
    <location>
        <begin position="421"/>
        <end position="441"/>
    </location>
</feature>
<dbReference type="PANTHER" id="PTHR15052:SF2">
    <property type="entry name" value="GENERAL TRANSCRIPTION FACTOR 3C POLYPEPTIDE 2"/>
    <property type="match status" value="1"/>
</dbReference>
<dbReference type="RefSeq" id="XP_007414929.1">
    <property type="nucleotide sequence ID" value="XM_007414867.1"/>
</dbReference>
<proteinExistence type="predicted"/>
<feature type="region of interest" description="Disordered" evidence="4">
    <location>
        <begin position="332"/>
        <end position="359"/>
    </location>
</feature>
<dbReference type="GO" id="GO:0000127">
    <property type="term" value="C:transcription factor TFIIIC complex"/>
    <property type="evidence" value="ECO:0007669"/>
    <property type="project" value="TreeGrafter"/>
</dbReference>
<evidence type="ECO:0008006" key="7">
    <source>
        <dbReference type="Google" id="ProtNLM"/>
    </source>
</evidence>
<dbReference type="InterPro" id="IPR052416">
    <property type="entry name" value="GTF3C_component"/>
</dbReference>
<dbReference type="GeneID" id="18930706"/>
<dbReference type="HOGENOM" id="CLU_019415_1_0_1"/>
<dbReference type="Gene3D" id="2.130.10.10">
    <property type="entry name" value="YVTN repeat-like/Quinoprotein amine dehydrogenase"/>
    <property type="match status" value="1"/>
</dbReference>
<keyword evidence="6" id="KW-1185">Reference proteome</keyword>
<dbReference type="InterPro" id="IPR001680">
    <property type="entry name" value="WD40_rpt"/>
</dbReference>
<dbReference type="OrthoDB" id="2506344at2759"/>
<reference evidence="6" key="1">
    <citation type="journal article" date="2011" name="Proc. Natl. Acad. Sci. U.S.A.">
        <title>Obligate biotrophy features unraveled by the genomic analysis of rust fungi.</title>
        <authorList>
            <person name="Duplessis S."/>
            <person name="Cuomo C.A."/>
            <person name="Lin Y.-C."/>
            <person name="Aerts A."/>
            <person name="Tisserant E."/>
            <person name="Veneault-Fourrey C."/>
            <person name="Joly D.L."/>
            <person name="Hacquard S."/>
            <person name="Amselem J."/>
            <person name="Cantarel B.L."/>
            <person name="Chiu R."/>
            <person name="Coutinho P.M."/>
            <person name="Feau N."/>
            <person name="Field M."/>
            <person name="Frey P."/>
            <person name="Gelhaye E."/>
            <person name="Goldberg J."/>
            <person name="Grabherr M.G."/>
            <person name="Kodira C.D."/>
            <person name="Kohler A."/>
            <person name="Kuees U."/>
            <person name="Lindquist E.A."/>
            <person name="Lucas S.M."/>
            <person name="Mago R."/>
            <person name="Mauceli E."/>
            <person name="Morin E."/>
            <person name="Murat C."/>
            <person name="Pangilinan J.L."/>
            <person name="Park R."/>
            <person name="Pearson M."/>
            <person name="Quesneville H."/>
            <person name="Rouhier N."/>
            <person name="Sakthikumar S."/>
            <person name="Salamov A.A."/>
            <person name="Schmutz J."/>
            <person name="Selles B."/>
            <person name="Shapiro H."/>
            <person name="Tanguay P."/>
            <person name="Tuskan G.A."/>
            <person name="Henrissat B."/>
            <person name="Van de Peer Y."/>
            <person name="Rouze P."/>
            <person name="Ellis J.G."/>
            <person name="Dodds P.N."/>
            <person name="Schein J.E."/>
            <person name="Zhong S."/>
            <person name="Hamelin R.C."/>
            <person name="Grigoriev I.V."/>
            <person name="Szabo L.J."/>
            <person name="Martin F."/>
        </authorList>
    </citation>
    <scope>NUCLEOTIDE SEQUENCE [LARGE SCALE GENOMIC DNA]</scope>
    <source>
        <strain evidence="6">98AG31 / pathotype 3-4-7</strain>
    </source>
</reference>
<dbReference type="InterPro" id="IPR015943">
    <property type="entry name" value="WD40/YVTN_repeat-like_dom_sf"/>
</dbReference>
<accession>F4S0P4</accession>
<dbReference type="GO" id="GO:0005634">
    <property type="term" value="C:nucleus"/>
    <property type="evidence" value="ECO:0007669"/>
    <property type="project" value="UniProtKB-SubCell"/>
</dbReference>
<protein>
    <recommendedName>
        <fullName evidence="7">Transcription factor IIIC 90kDa subunit N-terminal domain-containing protein</fullName>
    </recommendedName>
</protein>
<evidence type="ECO:0000256" key="2">
    <source>
        <dbReference type="ARBA" id="ARBA00023163"/>
    </source>
</evidence>
<dbReference type="GO" id="GO:0006383">
    <property type="term" value="P:transcription by RNA polymerase III"/>
    <property type="evidence" value="ECO:0007669"/>
    <property type="project" value="TreeGrafter"/>
</dbReference>
<dbReference type="VEuPathDB" id="FungiDB:MELLADRAFT_66816"/>
<organism evidence="6">
    <name type="scientific">Melampsora larici-populina (strain 98AG31 / pathotype 3-4-7)</name>
    <name type="common">Poplar leaf rust fungus</name>
    <dbReference type="NCBI Taxonomy" id="747676"/>
    <lineage>
        <taxon>Eukaryota</taxon>
        <taxon>Fungi</taxon>
        <taxon>Dikarya</taxon>
        <taxon>Basidiomycota</taxon>
        <taxon>Pucciniomycotina</taxon>
        <taxon>Pucciniomycetes</taxon>
        <taxon>Pucciniales</taxon>
        <taxon>Melampsoraceae</taxon>
        <taxon>Melampsora</taxon>
    </lineage>
</organism>
<sequence>MAMTGVVMSKPIALVDGSVGIYAPPDPTIARSGLLRDSPKNPSSEPDVLLLNLKPRARLLLPNTTCLTLEWANHDAIAGGCTNGYIVIWHVLDVLTSVASTSNVSTTPFEPINIRPTHYISLHAAPVRSLQWIRTPPLNQKGEPDTDQDPSFLASTGYDGSLKLVDTDDIASSATLIHERDPVMNSSYLRDLLSSGETTSLAFSPTLGSLHLADSDYSIKAICLKPRDLGVSKKILIQLGLLWQLATSDLHSFIAYAGADGVCGLASMIRPQKYKSRAALELTRAWTHQTMWAPKVFQLDFSRNTGELRMLDNIQPDPRSNDGTAVVNEVIAKPKSNKAKDSSRKGGKPRTGQVAQTNSPVGIWPPIVAVHCVSWCPSIRRATILASGTGCGLVRVDAVEGGWHGKGMRFGGIDELMDGAADPNNQTACKEEEDEYMDLGD</sequence>
<dbReference type="STRING" id="747676.F4S0P4"/>
<keyword evidence="3" id="KW-0539">Nucleus</keyword>
<dbReference type="SUPFAM" id="SSF50978">
    <property type="entry name" value="WD40 repeat-like"/>
    <property type="match status" value="1"/>
</dbReference>